<evidence type="ECO:0000313" key="2">
    <source>
        <dbReference type="Proteomes" id="UP000050454"/>
    </source>
</evidence>
<dbReference type="RefSeq" id="WP_055147701.1">
    <property type="nucleotide sequence ID" value="NZ_JXSZ01000006.1"/>
</dbReference>
<dbReference type="EMBL" id="LGTQ01000006">
    <property type="protein sequence ID" value="KPM48966.1"/>
    <property type="molecule type" value="Genomic_DNA"/>
</dbReference>
<accession>A0A0P7BWE6</accession>
<keyword evidence="2" id="KW-1185">Reference proteome</keyword>
<organism evidence="1 2">
    <name type="scientific">Jiulongibacter sediminis</name>
    <dbReference type="NCBI Taxonomy" id="1605367"/>
    <lineage>
        <taxon>Bacteria</taxon>
        <taxon>Pseudomonadati</taxon>
        <taxon>Bacteroidota</taxon>
        <taxon>Cytophagia</taxon>
        <taxon>Cytophagales</taxon>
        <taxon>Leadbetterellaceae</taxon>
        <taxon>Jiulongibacter</taxon>
    </lineage>
</organism>
<gene>
    <name evidence="1" type="ORF">AFM12_10505</name>
</gene>
<protein>
    <recommendedName>
        <fullName evidence="3">DUF3052 domain-containing protein</fullName>
    </recommendedName>
</protein>
<reference evidence="1 2" key="1">
    <citation type="submission" date="2015-07" db="EMBL/GenBank/DDBJ databases">
        <title>The draft genome sequence of Leadbetterella sp. JN14-9.</title>
        <authorList>
            <person name="Liu Y."/>
            <person name="Du J."/>
            <person name="Shao Z."/>
        </authorList>
    </citation>
    <scope>NUCLEOTIDE SEQUENCE [LARGE SCALE GENOMIC DNA]</scope>
    <source>
        <strain evidence="1 2">JN14-9</strain>
    </source>
</reference>
<proteinExistence type="predicted"/>
<evidence type="ECO:0000313" key="1">
    <source>
        <dbReference type="EMBL" id="KPM48966.1"/>
    </source>
</evidence>
<dbReference type="PATRIC" id="fig|1605367.3.peg.3488"/>
<dbReference type="AlphaFoldDB" id="A0A0P7BWE6"/>
<comment type="caution">
    <text evidence="1">The sequence shown here is derived from an EMBL/GenBank/DDBJ whole genome shotgun (WGS) entry which is preliminary data.</text>
</comment>
<dbReference type="STRING" id="1605367.AFM12_10505"/>
<dbReference type="Proteomes" id="UP000050454">
    <property type="component" value="Unassembled WGS sequence"/>
</dbReference>
<evidence type="ECO:0008006" key="3">
    <source>
        <dbReference type="Google" id="ProtNLM"/>
    </source>
</evidence>
<name>A0A0P7BWE6_9BACT</name>
<dbReference type="OrthoDB" id="9800461at2"/>
<sequence>MSTPLFKKLGLKDGQKVILLNFPENYFDLLVEVPEVEECEDGELADFVHWFGTELIDLRKDISTFCNRIHQNGMIWVSWPKKSSKIATDLNYNSVKGVVSKYGLVDVKVSAIDETWTATKYVIPLKDRK</sequence>